<proteinExistence type="predicted"/>
<name>A0A419PY90_CLOSI</name>
<gene>
    <name evidence="2" type="ORF">CSKR_103812</name>
</gene>
<protein>
    <submittedName>
        <fullName evidence="2">Uncharacterized protein</fullName>
    </submittedName>
</protein>
<accession>A0A419PY90</accession>
<dbReference type="OrthoDB" id="6253536at2759"/>
<organism evidence="2 3">
    <name type="scientific">Clonorchis sinensis</name>
    <name type="common">Chinese liver fluke</name>
    <dbReference type="NCBI Taxonomy" id="79923"/>
    <lineage>
        <taxon>Eukaryota</taxon>
        <taxon>Metazoa</taxon>
        <taxon>Spiralia</taxon>
        <taxon>Lophotrochozoa</taxon>
        <taxon>Platyhelminthes</taxon>
        <taxon>Trematoda</taxon>
        <taxon>Digenea</taxon>
        <taxon>Opisthorchiida</taxon>
        <taxon>Opisthorchiata</taxon>
        <taxon>Opisthorchiidae</taxon>
        <taxon>Clonorchis</taxon>
    </lineage>
</organism>
<feature type="region of interest" description="Disordered" evidence="1">
    <location>
        <begin position="91"/>
        <end position="120"/>
    </location>
</feature>
<comment type="caution">
    <text evidence="2">The sequence shown here is derived from an EMBL/GenBank/DDBJ whole genome shotgun (WGS) entry which is preliminary data.</text>
</comment>
<dbReference type="AlphaFoldDB" id="A0A419PY90"/>
<dbReference type="EMBL" id="NIRI02000056">
    <property type="protein sequence ID" value="KAG5443989.1"/>
    <property type="molecule type" value="Genomic_DNA"/>
</dbReference>
<evidence type="ECO:0000256" key="1">
    <source>
        <dbReference type="SAM" id="MobiDB-lite"/>
    </source>
</evidence>
<reference evidence="2 3" key="1">
    <citation type="journal article" date="2018" name="Biotechnol. Adv.">
        <title>Improved genomic resources and new bioinformatic workflow for the carcinogenic parasite Clonorchis sinensis: Biotechnological implications.</title>
        <authorList>
            <person name="Wang D."/>
            <person name="Korhonen P.K."/>
            <person name="Gasser R.B."/>
            <person name="Young N.D."/>
        </authorList>
    </citation>
    <scope>NUCLEOTIDE SEQUENCE [LARGE SCALE GENOMIC DNA]</scope>
    <source>
        <strain evidence="2">Cs-k2</strain>
    </source>
</reference>
<sequence length="157" mass="17629">MTAIAAKSLKQSDTEDEDSETALELIIDLTITYALDSTIEESLSSDAEPVEFRLEERLTVPVMGTNFGRDVSHILYGEYEQSTPCYKKALNRIGETKSSTDERQNEDEKERHPAETREVPVSVKVSDADKTGIMSSLHSLFYYFAQRSLSFGSDLFS</sequence>
<evidence type="ECO:0000313" key="3">
    <source>
        <dbReference type="Proteomes" id="UP000286415"/>
    </source>
</evidence>
<feature type="compositionally biased region" description="Basic and acidic residues" evidence="1">
    <location>
        <begin position="94"/>
        <end position="118"/>
    </location>
</feature>
<reference evidence="2 3" key="2">
    <citation type="journal article" date="2021" name="Genomics">
        <title>High-quality reference genome for Clonorchis sinensis.</title>
        <authorList>
            <person name="Young N.D."/>
            <person name="Stroehlein A.J."/>
            <person name="Kinkar L."/>
            <person name="Wang T."/>
            <person name="Sohn W.M."/>
            <person name="Chang B.C.H."/>
            <person name="Kaur P."/>
            <person name="Weisz D."/>
            <person name="Dudchenko O."/>
            <person name="Aiden E.L."/>
            <person name="Korhonen P.K."/>
            <person name="Gasser R.B."/>
        </authorList>
    </citation>
    <scope>NUCLEOTIDE SEQUENCE [LARGE SCALE GENOMIC DNA]</scope>
    <source>
        <strain evidence="2">Cs-k2</strain>
    </source>
</reference>
<dbReference type="Proteomes" id="UP000286415">
    <property type="component" value="Unassembled WGS sequence"/>
</dbReference>
<keyword evidence="3" id="KW-1185">Reference proteome</keyword>
<evidence type="ECO:0000313" key="2">
    <source>
        <dbReference type="EMBL" id="KAG5443989.1"/>
    </source>
</evidence>
<dbReference type="InParanoid" id="A0A419PY90"/>